<dbReference type="InterPro" id="IPR036849">
    <property type="entry name" value="Enolase-like_C_sf"/>
</dbReference>
<protein>
    <recommendedName>
        <fullName evidence="2">Mandelate racemase/muconate lactonizing enzyme N-terminal domain-containing protein</fullName>
    </recommendedName>
</protein>
<accession>A0A2M8GLM1</accession>
<organism evidence="3 4">
    <name type="scientific">Candidatus Roizmanbacteria bacterium CG_4_8_14_3_um_filter_36_10</name>
    <dbReference type="NCBI Taxonomy" id="1974834"/>
    <lineage>
        <taxon>Bacteria</taxon>
        <taxon>Candidatus Roizmaniibacteriota</taxon>
    </lineage>
</organism>
<reference evidence="4" key="1">
    <citation type="submission" date="2017-09" db="EMBL/GenBank/DDBJ databases">
        <title>Depth-based differentiation of microbial function through sediment-hosted aquifers and enrichment of novel symbionts in the deep terrestrial subsurface.</title>
        <authorList>
            <person name="Probst A.J."/>
            <person name="Ladd B."/>
            <person name="Jarett J.K."/>
            <person name="Geller-Mcgrath D.E."/>
            <person name="Sieber C.M.K."/>
            <person name="Emerson J.B."/>
            <person name="Anantharaman K."/>
            <person name="Thomas B.C."/>
            <person name="Malmstrom R."/>
            <person name="Stieglmeier M."/>
            <person name="Klingl A."/>
            <person name="Woyke T."/>
            <person name="Ryan C.M."/>
            <person name="Banfield J.F."/>
        </authorList>
    </citation>
    <scope>NUCLEOTIDE SEQUENCE [LARGE SCALE GENOMIC DNA]</scope>
</reference>
<dbReference type="Gene3D" id="3.20.20.120">
    <property type="entry name" value="Enolase-like C-terminal domain"/>
    <property type="match status" value="1"/>
</dbReference>
<proteinExistence type="predicted"/>
<evidence type="ECO:0000259" key="2">
    <source>
        <dbReference type="Pfam" id="PF02746"/>
    </source>
</evidence>
<dbReference type="PANTHER" id="PTHR48073">
    <property type="entry name" value="O-SUCCINYLBENZOATE SYNTHASE-RELATED"/>
    <property type="match status" value="1"/>
</dbReference>
<name>A0A2M8GLM1_9BACT</name>
<dbReference type="SUPFAM" id="SSF54826">
    <property type="entry name" value="Enolase N-terminal domain-like"/>
    <property type="match status" value="1"/>
</dbReference>
<gene>
    <name evidence="3" type="ORF">CO007_05060</name>
</gene>
<dbReference type="GO" id="GO:0046872">
    <property type="term" value="F:metal ion binding"/>
    <property type="evidence" value="ECO:0007669"/>
    <property type="project" value="UniProtKB-KW"/>
</dbReference>
<feature type="domain" description="Mandelate racemase/muconate lactonizing enzyme N-terminal" evidence="2">
    <location>
        <begin position="17"/>
        <end position="127"/>
    </location>
</feature>
<dbReference type="InterPro" id="IPR029017">
    <property type="entry name" value="Enolase-like_N"/>
</dbReference>
<dbReference type="Proteomes" id="UP000229370">
    <property type="component" value="Unassembled WGS sequence"/>
</dbReference>
<comment type="caution">
    <text evidence="3">The sequence shown here is derived from an EMBL/GenBank/DDBJ whole genome shotgun (WGS) entry which is preliminary data.</text>
</comment>
<dbReference type="Pfam" id="PF02746">
    <property type="entry name" value="MR_MLE_N"/>
    <property type="match status" value="1"/>
</dbReference>
<dbReference type="EMBL" id="PFQK01000089">
    <property type="protein sequence ID" value="PJC81339.1"/>
    <property type="molecule type" value="Genomic_DNA"/>
</dbReference>
<dbReference type="AlphaFoldDB" id="A0A2M8GLM1"/>
<evidence type="ECO:0000313" key="4">
    <source>
        <dbReference type="Proteomes" id="UP000229370"/>
    </source>
</evidence>
<evidence type="ECO:0000256" key="1">
    <source>
        <dbReference type="ARBA" id="ARBA00022723"/>
    </source>
</evidence>
<evidence type="ECO:0000313" key="3">
    <source>
        <dbReference type="EMBL" id="PJC81339.1"/>
    </source>
</evidence>
<dbReference type="Gene3D" id="3.30.390.10">
    <property type="entry name" value="Enolase-like, N-terminal domain"/>
    <property type="match status" value="1"/>
</dbReference>
<dbReference type="InterPro" id="IPR013341">
    <property type="entry name" value="Mandelate_racemase_N_dom"/>
</dbReference>
<keyword evidence="1" id="KW-0479">Metal-binding</keyword>
<sequence>MTMQIKKGEIYKIKLPLISPFRTSFGTLLDREIVFVKLYDKSGLIGFGESANLGLPVYEPEFNNSMIILLKNYLIPLVIDKKIINVDDLEKLFSHIRGNNFAKTAIESAFWHIQSQLTGEPLKKLWGGVRCKIPVVVSIGLGKNLKESIKKFKKYTIEKIFC</sequence>